<dbReference type="Proteomes" id="UP000230233">
    <property type="component" value="Unassembled WGS sequence"/>
</dbReference>
<dbReference type="InterPro" id="IPR002900">
    <property type="entry name" value="DUF38/FTH_CAE_spp"/>
</dbReference>
<dbReference type="STRING" id="1611254.A0A2G5SIK7"/>
<keyword evidence="4" id="KW-1185">Reference proteome</keyword>
<protein>
    <submittedName>
        <fullName evidence="3">Uncharacterized protein</fullName>
    </submittedName>
</protein>
<name>A0A2G5SIK7_9PELO</name>
<proteinExistence type="predicted"/>
<gene>
    <name evidence="3" type="ORF">B9Z55_026961</name>
</gene>
<dbReference type="Pfam" id="PF17906">
    <property type="entry name" value="HTH_48"/>
    <property type="match status" value="1"/>
</dbReference>
<reference evidence="4" key="1">
    <citation type="submission" date="2017-10" db="EMBL/GenBank/DDBJ databases">
        <title>Rapid genome shrinkage in a self-fertile nematode reveals novel sperm competition proteins.</title>
        <authorList>
            <person name="Yin D."/>
            <person name="Schwarz E.M."/>
            <person name="Thomas C.G."/>
            <person name="Felde R.L."/>
            <person name="Korf I.F."/>
            <person name="Cutter A.D."/>
            <person name="Schartner C.M."/>
            <person name="Ralston E.J."/>
            <person name="Meyer B.J."/>
            <person name="Haag E.S."/>
        </authorList>
    </citation>
    <scope>NUCLEOTIDE SEQUENCE [LARGE SCALE GENOMIC DNA]</scope>
    <source>
        <strain evidence="4">JU1422</strain>
    </source>
</reference>
<dbReference type="Pfam" id="PF01827">
    <property type="entry name" value="FTH"/>
    <property type="match status" value="1"/>
</dbReference>
<evidence type="ECO:0000259" key="1">
    <source>
        <dbReference type="Pfam" id="PF01827"/>
    </source>
</evidence>
<dbReference type="OrthoDB" id="8056713at2759"/>
<feature type="domain" description="Mos1 transposase HTH" evidence="2">
    <location>
        <begin position="19"/>
        <end position="62"/>
    </location>
</feature>
<dbReference type="EMBL" id="PDUG01000007">
    <property type="protein sequence ID" value="PIC14772.1"/>
    <property type="molecule type" value="Genomic_DNA"/>
</dbReference>
<organism evidence="3 4">
    <name type="scientific">Caenorhabditis nigoni</name>
    <dbReference type="NCBI Taxonomy" id="1611254"/>
    <lineage>
        <taxon>Eukaryota</taxon>
        <taxon>Metazoa</taxon>
        <taxon>Ecdysozoa</taxon>
        <taxon>Nematoda</taxon>
        <taxon>Chromadorea</taxon>
        <taxon>Rhabditida</taxon>
        <taxon>Rhabditina</taxon>
        <taxon>Rhabditomorpha</taxon>
        <taxon>Rhabditoidea</taxon>
        <taxon>Rhabditidae</taxon>
        <taxon>Peloderinae</taxon>
        <taxon>Caenorhabditis</taxon>
    </lineage>
</organism>
<dbReference type="AlphaFoldDB" id="A0A2G5SIK7"/>
<feature type="domain" description="DUF38" evidence="1">
    <location>
        <begin position="208"/>
        <end position="332"/>
    </location>
</feature>
<sequence>MPAKLDETSGKDPKVRAGMIFYEFQSGEPIFKCYQNFCKRMGPDFMDYLEFEHWFQRFSYGNFNLNHDSSQDPRYRTITDIPLHIFEKICENLGDDYQKEYWFKFRHVSKSFRYIVDSWSVPKFDKIVISCYENLISMKFDESRVEYFKKSENSSENQFACSGIYRDLVIDDLMSVLASPEGYKLQKLIISEKIDNGFAQKLLDKSRNLAVHVVTVVLNCIVSSPVKNVLCLVKKINKINILSDKNEWNSQEFIDTLNEITALKNVETIEMRVSTGYDDANSILSSLKVPKMILKIYTVKVDNLLRLMKILLQSPHLRYCKLHVTCRGIITFEKGIKKFGAENDPRNPNIFKYRIADSEEFFEIGIRRNMTFIGGIDIKRKSNSA</sequence>
<dbReference type="InterPro" id="IPR041426">
    <property type="entry name" value="Mos1_HTH"/>
</dbReference>
<evidence type="ECO:0000259" key="2">
    <source>
        <dbReference type="Pfam" id="PF17906"/>
    </source>
</evidence>
<accession>A0A2G5SIK7</accession>
<comment type="caution">
    <text evidence="3">The sequence shown here is derived from an EMBL/GenBank/DDBJ whole genome shotgun (WGS) entry which is preliminary data.</text>
</comment>
<evidence type="ECO:0000313" key="3">
    <source>
        <dbReference type="EMBL" id="PIC14772.1"/>
    </source>
</evidence>
<evidence type="ECO:0000313" key="4">
    <source>
        <dbReference type="Proteomes" id="UP000230233"/>
    </source>
</evidence>